<evidence type="ECO:0000313" key="2">
    <source>
        <dbReference type="EMBL" id="ACP54947.1"/>
    </source>
</evidence>
<organism evidence="2 3">
    <name type="scientific">Saccharolobus islandicus (strain M.16.27)</name>
    <name type="common">Sulfolobus islandicus</name>
    <dbReference type="NCBI Taxonomy" id="427318"/>
    <lineage>
        <taxon>Archaea</taxon>
        <taxon>Thermoproteota</taxon>
        <taxon>Thermoprotei</taxon>
        <taxon>Sulfolobales</taxon>
        <taxon>Sulfolobaceae</taxon>
        <taxon>Saccharolobus</taxon>
    </lineage>
</organism>
<gene>
    <name evidence="2" type="ordered locus">M1627_2854</name>
</gene>
<dbReference type="RefSeq" id="WP_012718713.1">
    <property type="nucleotide sequence ID" value="NC_012632.1"/>
</dbReference>
<keyword evidence="1" id="KW-0472">Membrane</keyword>
<dbReference type="GeneID" id="84055535"/>
<name>C3N4M2_SACI3</name>
<proteinExistence type="predicted"/>
<sequence length="59" mass="6583">MDIIETIIATVMIIALLFVLIGAITTMRDFVDVNGWIEIFIGLIVMKIVSATKIKVNNF</sequence>
<accession>C3N4M2</accession>
<dbReference type="HOGENOM" id="CLU_3021144_0_0_2"/>
<protein>
    <submittedName>
        <fullName evidence="2">Uncharacterized protein</fullName>
    </submittedName>
</protein>
<reference evidence="2 3" key="1">
    <citation type="journal article" date="2009" name="Proc. Natl. Acad. Sci. U.S.A.">
        <title>Biogeography of the Sulfolobus islandicus pan-genome.</title>
        <authorList>
            <person name="Reno M.L."/>
            <person name="Held N.L."/>
            <person name="Fields C.J."/>
            <person name="Burke P.V."/>
            <person name="Whitaker R.J."/>
        </authorList>
    </citation>
    <scope>NUCLEOTIDE SEQUENCE [LARGE SCALE GENOMIC DNA]</scope>
    <source>
        <strain evidence="2 3">M.16.27</strain>
    </source>
</reference>
<dbReference type="Proteomes" id="UP000002307">
    <property type="component" value="Chromosome"/>
</dbReference>
<evidence type="ECO:0000256" key="1">
    <source>
        <dbReference type="SAM" id="Phobius"/>
    </source>
</evidence>
<dbReference type="EMBL" id="CP001401">
    <property type="protein sequence ID" value="ACP54947.1"/>
    <property type="molecule type" value="Genomic_DNA"/>
</dbReference>
<feature type="transmembrane region" description="Helical" evidence="1">
    <location>
        <begin position="7"/>
        <end position="27"/>
    </location>
</feature>
<evidence type="ECO:0000313" key="3">
    <source>
        <dbReference type="Proteomes" id="UP000002307"/>
    </source>
</evidence>
<keyword evidence="1" id="KW-1133">Transmembrane helix</keyword>
<dbReference type="AlphaFoldDB" id="C3N4M2"/>
<feature type="transmembrane region" description="Helical" evidence="1">
    <location>
        <begin position="33"/>
        <end position="50"/>
    </location>
</feature>
<keyword evidence="1" id="KW-0812">Transmembrane</keyword>
<dbReference type="KEGG" id="sim:M1627_2854"/>